<dbReference type="Proteomes" id="UP000067626">
    <property type="component" value="Chromosome"/>
</dbReference>
<keyword evidence="3" id="KW-1185">Reference proteome</keyword>
<dbReference type="EMBL" id="CP012159">
    <property type="protein sequence ID" value="AKT43375.1"/>
    <property type="molecule type" value="Genomic_DNA"/>
</dbReference>
<dbReference type="AlphaFoldDB" id="A0A0K1ER14"/>
<name>A0A0K1ER14_CHOCO</name>
<protein>
    <recommendedName>
        <fullName evidence="4">Keratin associated protein</fullName>
    </recommendedName>
</protein>
<evidence type="ECO:0000313" key="2">
    <source>
        <dbReference type="EMBL" id="AKT43375.1"/>
    </source>
</evidence>
<evidence type="ECO:0000256" key="1">
    <source>
        <dbReference type="SAM" id="SignalP"/>
    </source>
</evidence>
<evidence type="ECO:0000313" key="3">
    <source>
        <dbReference type="Proteomes" id="UP000067626"/>
    </source>
</evidence>
<dbReference type="STRING" id="52.CMC5_076070"/>
<feature type="signal peptide" evidence="1">
    <location>
        <begin position="1"/>
        <end position="28"/>
    </location>
</feature>
<keyword evidence="1" id="KW-0732">Signal</keyword>
<accession>A0A0K1ER14</accession>
<organism evidence="2 3">
    <name type="scientific">Chondromyces crocatus</name>
    <dbReference type="NCBI Taxonomy" id="52"/>
    <lineage>
        <taxon>Bacteria</taxon>
        <taxon>Pseudomonadati</taxon>
        <taxon>Myxococcota</taxon>
        <taxon>Polyangia</taxon>
        <taxon>Polyangiales</taxon>
        <taxon>Polyangiaceae</taxon>
        <taxon>Chondromyces</taxon>
    </lineage>
</organism>
<dbReference type="KEGG" id="ccro:CMC5_076070"/>
<gene>
    <name evidence="2" type="ORF">CMC5_076070</name>
</gene>
<evidence type="ECO:0008006" key="4">
    <source>
        <dbReference type="Google" id="ProtNLM"/>
    </source>
</evidence>
<feature type="chain" id="PRO_5005459847" description="Keratin associated protein" evidence="1">
    <location>
        <begin position="29"/>
        <end position="440"/>
    </location>
</feature>
<sequence length="440" mass="43112">MNKKTSMLKDTARSLRLAALPVMAAAFAAPAVMTGCDGDGPLGNLAAQCGLVCPVDGVLEGNASISGIASIDAFFGAVVDFTGAAGQVTGGITTQLDALKASLGLEADAPVADVRAALTAKINANVSGGLTVKVQEPRCEASVEVTASAAASCDVNVDPGSVEVTCSGSCTIDASVQASCTGEAKLSCKGQAPNLACSGTCTGDCDLSVAATCEGTCRGECQGTCSVEDSAGNCKGKCDGQCRGTCELTAGGSCSGKCEGSCEYTPPSGSCEATAEARCEANGKADVKCKGGCDGKVTPPSVSAECKATVEAKASASVECTPPSIDIAWQWSAAVQGDVNAQADFKAFIGNFKGYFSGMVAGVAKAEILVDSGANLVAAGQGAVKGALDGLSAEADLKASIGAGCALVALPDVATSIQASTTKLQASLSAVAEIQGAIGG</sequence>
<reference evidence="2 3" key="1">
    <citation type="submission" date="2015-07" db="EMBL/GenBank/DDBJ databases">
        <title>Genome analysis of myxobacterium Chondromyces crocatus Cm c5 reveals a high potential for natural compound synthesis and the genetic basis for the loss of fruiting body formation.</title>
        <authorList>
            <person name="Zaburannyi N."/>
            <person name="Bunk B."/>
            <person name="Maier J."/>
            <person name="Overmann J."/>
            <person name="Mueller R."/>
        </authorList>
    </citation>
    <scope>NUCLEOTIDE SEQUENCE [LARGE SCALE GENOMIC DNA]</scope>
    <source>
        <strain evidence="2 3">Cm c5</strain>
    </source>
</reference>
<proteinExistence type="predicted"/>